<dbReference type="SUPFAM" id="SSF55729">
    <property type="entry name" value="Acyl-CoA N-acyltransferases (Nat)"/>
    <property type="match status" value="1"/>
</dbReference>
<dbReference type="InterPro" id="IPR016181">
    <property type="entry name" value="Acyl_CoA_acyltransferase"/>
</dbReference>
<dbReference type="Pfam" id="PF13508">
    <property type="entry name" value="Acetyltransf_7"/>
    <property type="match status" value="1"/>
</dbReference>
<reference evidence="2 3" key="1">
    <citation type="submission" date="2016-11" db="EMBL/GenBank/DDBJ databases">
        <authorList>
            <person name="Jaros S."/>
            <person name="Januszkiewicz K."/>
            <person name="Wedrychowicz H."/>
        </authorList>
    </citation>
    <scope>NUCLEOTIDE SEQUENCE [LARGE SCALE GENOMIC DNA]</scope>
    <source>
        <strain evidence="2 3">DSM 14214</strain>
    </source>
</reference>
<accession>A0A1M7A0Q1</accession>
<gene>
    <name evidence="2" type="ORF">SAMN02745138_03310</name>
</gene>
<dbReference type="RefSeq" id="WP_072853616.1">
    <property type="nucleotide sequence ID" value="NZ_FRAH01000098.1"/>
</dbReference>
<keyword evidence="2" id="KW-0808">Transferase</keyword>
<dbReference type="AlphaFoldDB" id="A0A1M7A0Q1"/>
<dbReference type="Proteomes" id="UP000183975">
    <property type="component" value="Unassembled WGS sequence"/>
</dbReference>
<organism evidence="2 3">
    <name type="scientific">Anaerotignum lactatifermentans DSM 14214</name>
    <dbReference type="NCBI Taxonomy" id="1121323"/>
    <lineage>
        <taxon>Bacteria</taxon>
        <taxon>Bacillati</taxon>
        <taxon>Bacillota</taxon>
        <taxon>Clostridia</taxon>
        <taxon>Lachnospirales</taxon>
        <taxon>Anaerotignaceae</taxon>
        <taxon>Anaerotignum</taxon>
    </lineage>
</organism>
<evidence type="ECO:0000313" key="3">
    <source>
        <dbReference type="Proteomes" id="UP000183975"/>
    </source>
</evidence>
<sequence length="171" mass="18573">MIIRQETTSDASAVYELVKTAFASAEHSDGNEQDLVVLLHKNPSFQPALSLVAEENGKIIGYILFSEIKIGEKTAIAPAPLAVLPEQQRKGVGLALLQEGHRIAKKLGYSISVVLGSETYYPKAGYVPASRFGIVCPFEGVPDENYMALPLQEPAGDWNGTVTYDKAFFEV</sequence>
<dbReference type="Gene3D" id="3.40.630.30">
    <property type="match status" value="1"/>
</dbReference>
<evidence type="ECO:0000313" key="2">
    <source>
        <dbReference type="EMBL" id="SHL36297.1"/>
    </source>
</evidence>
<dbReference type="EMBL" id="FRAH01000098">
    <property type="protein sequence ID" value="SHL36297.1"/>
    <property type="molecule type" value="Genomic_DNA"/>
</dbReference>
<dbReference type="PROSITE" id="PS51186">
    <property type="entry name" value="GNAT"/>
    <property type="match status" value="1"/>
</dbReference>
<dbReference type="CDD" id="cd04301">
    <property type="entry name" value="NAT_SF"/>
    <property type="match status" value="1"/>
</dbReference>
<protein>
    <submittedName>
        <fullName evidence="2">Predicted N-acetyltransferase YhbS</fullName>
    </submittedName>
</protein>
<keyword evidence="3" id="KW-1185">Reference proteome</keyword>
<dbReference type="GO" id="GO:0016747">
    <property type="term" value="F:acyltransferase activity, transferring groups other than amino-acyl groups"/>
    <property type="evidence" value="ECO:0007669"/>
    <property type="project" value="InterPro"/>
</dbReference>
<dbReference type="OrthoDB" id="9797178at2"/>
<evidence type="ECO:0000259" key="1">
    <source>
        <dbReference type="PROSITE" id="PS51186"/>
    </source>
</evidence>
<dbReference type="InterPro" id="IPR000182">
    <property type="entry name" value="GNAT_dom"/>
</dbReference>
<proteinExistence type="predicted"/>
<name>A0A1M7A0Q1_9FIRM</name>
<feature type="domain" description="N-acetyltransferase" evidence="1">
    <location>
        <begin position="1"/>
        <end position="152"/>
    </location>
</feature>